<dbReference type="Pfam" id="PF13975">
    <property type="entry name" value="gag-asp_proteas"/>
    <property type="match status" value="1"/>
</dbReference>
<evidence type="ECO:0000313" key="2">
    <source>
        <dbReference type="EMBL" id="MFD0917091.1"/>
    </source>
</evidence>
<sequence>MDFHHNLLVGGAGLVVLALAAPSIFGVSEKSAKSEPANITRAADDPNAPKRMFSKPEPQVRKAPRRLTKGCDPNGDLGPANCRSTRKASSSKSGSFKRSKGGRSVTVEADAVGQFKLNARMNGRRVPVLVDTGATSVAINLTTARRLGINVTQEDFKHEATTANGKTLFASAQIREIRIGGIVVSDVPAAVLSDKALGSTLLGAAFLKRLSKYTVENGQLKMTQ</sequence>
<dbReference type="InterPro" id="IPR034122">
    <property type="entry name" value="Retropepsin-like_bacterial"/>
</dbReference>
<accession>A0ABW3FF21</accession>
<proteinExistence type="predicted"/>
<organism evidence="2 3">
    <name type="scientific">Pseudahrensia aquimaris</name>
    <dbReference type="NCBI Taxonomy" id="744461"/>
    <lineage>
        <taxon>Bacteria</taxon>
        <taxon>Pseudomonadati</taxon>
        <taxon>Pseudomonadota</taxon>
        <taxon>Alphaproteobacteria</taxon>
        <taxon>Hyphomicrobiales</taxon>
        <taxon>Ahrensiaceae</taxon>
        <taxon>Pseudahrensia</taxon>
    </lineage>
</organism>
<dbReference type="InterPro" id="IPR011969">
    <property type="entry name" value="Clan_AA_Asp_peptidase_C"/>
</dbReference>
<keyword evidence="2" id="KW-0378">Hydrolase</keyword>
<evidence type="ECO:0000256" key="1">
    <source>
        <dbReference type="SAM" id="MobiDB-lite"/>
    </source>
</evidence>
<keyword evidence="3" id="KW-1185">Reference proteome</keyword>
<dbReference type="EMBL" id="JBHTJV010000009">
    <property type="protein sequence ID" value="MFD0917091.1"/>
    <property type="molecule type" value="Genomic_DNA"/>
</dbReference>
<dbReference type="RefSeq" id="WP_377212929.1">
    <property type="nucleotide sequence ID" value="NZ_JBHTJV010000009.1"/>
</dbReference>
<dbReference type="NCBIfam" id="TIGR02281">
    <property type="entry name" value="clan_AA_DTGA"/>
    <property type="match status" value="1"/>
</dbReference>
<protein>
    <submittedName>
        <fullName evidence="2">TIGR02281 family clan AA aspartic protease</fullName>
        <ecNumber evidence="2">3.4.23.-</ecNumber>
    </submittedName>
</protein>
<evidence type="ECO:0000313" key="3">
    <source>
        <dbReference type="Proteomes" id="UP001597101"/>
    </source>
</evidence>
<dbReference type="Gene3D" id="2.40.70.10">
    <property type="entry name" value="Acid Proteases"/>
    <property type="match status" value="1"/>
</dbReference>
<dbReference type="GO" id="GO:0008233">
    <property type="term" value="F:peptidase activity"/>
    <property type="evidence" value="ECO:0007669"/>
    <property type="project" value="UniProtKB-KW"/>
</dbReference>
<dbReference type="GO" id="GO:0006508">
    <property type="term" value="P:proteolysis"/>
    <property type="evidence" value="ECO:0007669"/>
    <property type="project" value="UniProtKB-KW"/>
</dbReference>
<feature type="region of interest" description="Disordered" evidence="1">
    <location>
        <begin position="30"/>
        <end position="103"/>
    </location>
</feature>
<keyword evidence="2" id="KW-0645">Protease</keyword>
<dbReference type="SUPFAM" id="SSF50630">
    <property type="entry name" value="Acid proteases"/>
    <property type="match status" value="1"/>
</dbReference>
<name>A0ABW3FF21_9HYPH</name>
<reference evidence="3" key="1">
    <citation type="journal article" date="2019" name="Int. J. Syst. Evol. Microbiol.">
        <title>The Global Catalogue of Microorganisms (GCM) 10K type strain sequencing project: providing services to taxonomists for standard genome sequencing and annotation.</title>
        <authorList>
            <consortium name="The Broad Institute Genomics Platform"/>
            <consortium name="The Broad Institute Genome Sequencing Center for Infectious Disease"/>
            <person name="Wu L."/>
            <person name="Ma J."/>
        </authorList>
    </citation>
    <scope>NUCLEOTIDE SEQUENCE [LARGE SCALE GENOMIC DNA]</scope>
    <source>
        <strain evidence="3">CCUG 60023</strain>
    </source>
</reference>
<comment type="caution">
    <text evidence="2">The sequence shown here is derived from an EMBL/GenBank/DDBJ whole genome shotgun (WGS) entry which is preliminary data.</text>
</comment>
<dbReference type="EC" id="3.4.23.-" evidence="2"/>
<dbReference type="CDD" id="cd05483">
    <property type="entry name" value="retropepsin_like_bacteria"/>
    <property type="match status" value="1"/>
</dbReference>
<dbReference type="Proteomes" id="UP001597101">
    <property type="component" value="Unassembled WGS sequence"/>
</dbReference>
<gene>
    <name evidence="2" type="ORF">ACFQ14_11790</name>
</gene>
<dbReference type="InterPro" id="IPR021109">
    <property type="entry name" value="Peptidase_aspartic_dom_sf"/>
</dbReference>